<comment type="caution">
    <text evidence="3">The sequence shown here is derived from an EMBL/GenBank/DDBJ whole genome shotgun (WGS) entry which is preliminary data.</text>
</comment>
<dbReference type="AlphaFoldDB" id="A0A8S2PHP9"/>
<accession>A0A8S2PHP9</accession>
<feature type="region of interest" description="Disordered" evidence="1">
    <location>
        <begin position="1"/>
        <end position="25"/>
    </location>
</feature>
<evidence type="ECO:0000313" key="4">
    <source>
        <dbReference type="Proteomes" id="UP000682733"/>
    </source>
</evidence>
<protein>
    <submittedName>
        <fullName evidence="3">Uncharacterized protein</fullName>
    </submittedName>
</protein>
<evidence type="ECO:0000313" key="2">
    <source>
        <dbReference type="EMBL" id="CAF1239160.1"/>
    </source>
</evidence>
<dbReference type="EMBL" id="CAJNOK010016132">
    <property type="protein sequence ID" value="CAF1239160.1"/>
    <property type="molecule type" value="Genomic_DNA"/>
</dbReference>
<sequence length="324" mass="37050">IRYFGTRNNDDIEQHGEETFDQREHDPNSAISNIFSASCFDAILPEEPMKQSLTCTISHNPIIDDVAMNKPNSESRENILNIGDFVTGAEPEDQITVNYKYRRFAIKTGVQPDVRLQYLSDVFPLSGEQFGIPKSPHYLQDKNGEMHIIIQLPKYYLNRAPLWLRATLLTVCHNGQYYIHTNAILRDKKNEEIAPSNPVYFDVDKHDFLTDGIVLNLALITRKISELKAQQPLRPFNPPENFIHPCPTIIGHDKLRARFQLSKFCIAFTLCVSLGDGQLSENKRKNDPLTINIKEEEIEVLNETTIISDTMTVNRRPRGKQIGT</sequence>
<gene>
    <name evidence="2" type="ORF">OVA965_LOCUS25741</name>
    <name evidence="3" type="ORF">TMI583_LOCUS26474</name>
</gene>
<dbReference type="Proteomes" id="UP000677228">
    <property type="component" value="Unassembled WGS sequence"/>
</dbReference>
<feature type="non-terminal residue" evidence="3">
    <location>
        <position position="1"/>
    </location>
</feature>
<evidence type="ECO:0000313" key="3">
    <source>
        <dbReference type="EMBL" id="CAF4046682.1"/>
    </source>
</evidence>
<feature type="compositionally biased region" description="Basic and acidic residues" evidence="1">
    <location>
        <begin position="8"/>
        <end position="25"/>
    </location>
</feature>
<organism evidence="3 4">
    <name type="scientific">Didymodactylos carnosus</name>
    <dbReference type="NCBI Taxonomy" id="1234261"/>
    <lineage>
        <taxon>Eukaryota</taxon>
        <taxon>Metazoa</taxon>
        <taxon>Spiralia</taxon>
        <taxon>Gnathifera</taxon>
        <taxon>Rotifera</taxon>
        <taxon>Eurotatoria</taxon>
        <taxon>Bdelloidea</taxon>
        <taxon>Philodinida</taxon>
        <taxon>Philodinidae</taxon>
        <taxon>Didymodactylos</taxon>
    </lineage>
</organism>
<dbReference type="Proteomes" id="UP000682733">
    <property type="component" value="Unassembled WGS sequence"/>
</dbReference>
<reference evidence="3" key="1">
    <citation type="submission" date="2021-02" db="EMBL/GenBank/DDBJ databases">
        <authorList>
            <person name="Nowell W R."/>
        </authorList>
    </citation>
    <scope>NUCLEOTIDE SEQUENCE</scope>
</reference>
<name>A0A8S2PHP9_9BILA</name>
<evidence type="ECO:0000256" key="1">
    <source>
        <dbReference type="SAM" id="MobiDB-lite"/>
    </source>
</evidence>
<proteinExistence type="predicted"/>
<dbReference type="EMBL" id="CAJOBA010037681">
    <property type="protein sequence ID" value="CAF4046682.1"/>
    <property type="molecule type" value="Genomic_DNA"/>
</dbReference>